<dbReference type="HOGENOM" id="CLU_135648_0_0_9"/>
<evidence type="ECO:0000256" key="1">
    <source>
        <dbReference type="SAM" id="SignalP"/>
    </source>
</evidence>
<keyword evidence="3" id="KW-1185">Reference proteome</keyword>
<keyword evidence="1" id="KW-0732">Signal</keyword>
<dbReference type="eggNOG" id="ENOG5031Z36">
    <property type="taxonomic scope" value="Bacteria"/>
</dbReference>
<gene>
    <name evidence="2" type="ORF">MITSMUL_05114</name>
</gene>
<name>C9KPF7_9FIRM</name>
<protein>
    <recommendedName>
        <fullName evidence="4">Outer membrane insertion signal domain protein</fullName>
    </recommendedName>
</protein>
<dbReference type="AlphaFoldDB" id="C9KPF7"/>
<comment type="caution">
    <text evidence="2">The sequence shown here is derived from an EMBL/GenBank/DDBJ whole genome shotgun (WGS) entry which is preliminary data.</text>
</comment>
<reference evidence="2" key="1">
    <citation type="submission" date="2009-09" db="EMBL/GenBank/DDBJ databases">
        <authorList>
            <person name="Weinstock G."/>
            <person name="Sodergren E."/>
            <person name="Clifton S."/>
            <person name="Fulton L."/>
            <person name="Fulton B."/>
            <person name="Courtney L."/>
            <person name="Fronick C."/>
            <person name="Harrison M."/>
            <person name="Strong C."/>
            <person name="Farmer C."/>
            <person name="Delahaunty K."/>
            <person name="Markovic C."/>
            <person name="Hall O."/>
            <person name="Minx P."/>
            <person name="Tomlinson C."/>
            <person name="Mitreva M."/>
            <person name="Nelson J."/>
            <person name="Hou S."/>
            <person name="Wollam A."/>
            <person name="Pepin K.H."/>
            <person name="Johnson M."/>
            <person name="Bhonagiri V."/>
            <person name="Nash W.E."/>
            <person name="Warren W."/>
            <person name="Chinwalla A."/>
            <person name="Mardis E.R."/>
            <person name="Wilson R.K."/>
        </authorList>
    </citation>
    <scope>NUCLEOTIDE SEQUENCE [LARGE SCALE GENOMIC DNA]</scope>
    <source>
        <strain evidence="2">DSM 20544</strain>
    </source>
</reference>
<accession>C9KPF7</accession>
<evidence type="ECO:0000313" key="2">
    <source>
        <dbReference type="EMBL" id="EEX68112.1"/>
    </source>
</evidence>
<feature type="chain" id="PRO_5002997563" description="Outer membrane insertion signal domain protein" evidence="1">
    <location>
        <begin position="36"/>
        <end position="180"/>
    </location>
</feature>
<evidence type="ECO:0000313" key="3">
    <source>
        <dbReference type="Proteomes" id="UP000003671"/>
    </source>
</evidence>
<dbReference type="Proteomes" id="UP000003671">
    <property type="component" value="Unassembled WGS sequence"/>
</dbReference>
<feature type="signal peptide" evidence="1">
    <location>
        <begin position="1"/>
        <end position="35"/>
    </location>
</feature>
<sequence length="180" mass="19563">MTLTMTGFYFGGTFMKKSALLTAALLLVSSSYAMAAPINQMANHETAIGVGTKESYIEHKVTNKATAGFQYADRDEKGDHKDAYLQYDIIGSELKVIGGYRWNLPNDKNNAFAGVAVSTPKVLGFDAYASYVAGKDFNETQVGVNKNLLLNVDLNVNYHNFKPDEGSRENGVGVGVSVKF</sequence>
<proteinExistence type="predicted"/>
<dbReference type="EMBL" id="ABWK02000020">
    <property type="protein sequence ID" value="EEX68112.1"/>
    <property type="molecule type" value="Genomic_DNA"/>
</dbReference>
<organism evidence="2 3">
    <name type="scientific">Mitsuokella multacida DSM 20544</name>
    <dbReference type="NCBI Taxonomy" id="500635"/>
    <lineage>
        <taxon>Bacteria</taxon>
        <taxon>Bacillati</taxon>
        <taxon>Bacillota</taxon>
        <taxon>Negativicutes</taxon>
        <taxon>Selenomonadales</taxon>
        <taxon>Selenomonadaceae</taxon>
        <taxon>Mitsuokella</taxon>
    </lineage>
</organism>
<dbReference type="PATRIC" id="fig|500635.8.peg.1776"/>
<evidence type="ECO:0008006" key="4">
    <source>
        <dbReference type="Google" id="ProtNLM"/>
    </source>
</evidence>